<dbReference type="Pfam" id="PF18962">
    <property type="entry name" value="Por_Secre_tail"/>
    <property type="match status" value="1"/>
</dbReference>
<evidence type="ECO:0000259" key="9">
    <source>
        <dbReference type="Pfam" id="PF00082"/>
    </source>
</evidence>
<dbReference type="RefSeq" id="WP_132112204.1">
    <property type="nucleotide sequence ID" value="NZ_SMFO01000011.1"/>
</dbReference>
<evidence type="ECO:0000256" key="3">
    <source>
        <dbReference type="ARBA" id="ARBA00022729"/>
    </source>
</evidence>
<dbReference type="NCBIfam" id="TIGR04183">
    <property type="entry name" value="Por_Secre_tail"/>
    <property type="match status" value="1"/>
</dbReference>
<keyword evidence="5 6" id="KW-0720">Serine protease</keyword>
<dbReference type="SUPFAM" id="SSF52743">
    <property type="entry name" value="Subtilisin-like"/>
    <property type="match status" value="1"/>
</dbReference>
<feature type="active site" description="Charge relay system" evidence="6">
    <location>
        <position position="177"/>
    </location>
</feature>
<comment type="similarity">
    <text evidence="1 6 7">Belongs to the peptidase S8 family.</text>
</comment>
<sequence>MKKFFLFLLLSINATSFSQEDAWVYFNAKSDQQLYFDTPSKILSQRAIDRRTNQKIAIDFKDVPLDPTYISQVKSATGIAVLAKSKWLNAIHVRGSQSVINSLKSFAFVEKVDFANKSLNQAGKTAKRFKEKAQGKTRKTKIDYAYGSSDNQIKMLHGDVLHKQNYTGTGKIIAILDAGFLGVNTTQPFQRLRDNNQILGGYNFVLRDENFYTSDSHGTSVLSTMGGYAENKLVGTAPDASYYLFITEDVDSENPVEESLWVEAAEKADSLGVDIINTSLGYFEFDNSAYNHTYSDMNGSTTFISRGAEIAFSRGMIVVASAGNEGGSSKPYIGAPADAVSVLAIGAVNSSETRASFSSIGPSSDARIKPDVMAQGVATVLSDEFGNIVTANGTSFSGPVMAGMVASFWQAFPAKTNKEIRELIIQSADRYSTPTAQYGYGIPDFSLALASTLAVNDVNKNYFVAYPNPTSDFISVQFPESFNKGTVGFYTILGQKIFEQPFSSSGNTFSLKSLSNGIYIYKIESEAFSKSGKIIKQ</sequence>
<gene>
    <name evidence="11" type="ORF">E0F98_13085</name>
</gene>
<evidence type="ECO:0000259" key="10">
    <source>
        <dbReference type="Pfam" id="PF18962"/>
    </source>
</evidence>
<evidence type="ECO:0000313" key="11">
    <source>
        <dbReference type="EMBL" id="TDE02358.1"/>
    </source>
</evidence>
<dbReference type="InterPro" id="IPR026444">
    <property type="entry name" value="Secre_tail"/>
</dbReference>
<dbReference type="PROSITE" id="PS51892">
    <property type="entry name" value="SUBTILASE"/>
    <property type="match status" value="1"/>
</dbReference>
<dbReference type="InterPro" id="IPR050131">
    <property type="entry name" value="Peptidase_S8_subtilisin-like"/>
</dbReference>
<evidence type="ECO:0000256" key="1">
    <source>
        <dbReference type="ARBA" id="ARBA00011073"/>
    </source>
</evidence>
<keyword evidence="2 6" id="KW-0645">Protease</keyword>
<keyword evidence="12" id="KW-1185">Reference proteome</keyword>
<feature type="chain" id="PRO_5020303128" evidence="8">
    <location>
        <begin position="19"/>
        <end position="537"/>
    </location>
</feature>
<evidence type="ECO:0000256" key="8">
    <source>
        <dbReference type="SAM" id="SignalP"/>
    </source>
</evidence>
<reference evidence="11 12" key="1">
    <citation type="submission" date="2019-03" db="EMBL/GenBank/DDBJ databases">
        <title>Flavobacterium TSA-D2 sp. nov., isolated from arctic soil.</title>
        <authorList>
            <person name="Chaudhary D.K."/>
        </authorList>
    </citation>
    <scope>NUCLEOTIDE SEQUENCE [LARGE SCALE GENOMIC DNA]</scope>
    <source>
        <strain evidence="11 12">TSA-D2</strain>
    </source>
</reference>
<dbReference type="GO" id="GO:0004252">
    <property type="term" value="F:serine-type endopeptidase activity"/>
    <property type="evidence" value="ECO:0007669"/>
    <property type="project" value="UniProtKB-UniRule"/>
</dbReference>
<keyword evidence="4 6" id="KW-0378">Hydrolase</keyword>
<evidence type="ECO:0000256" key="6">
    <source>
        <dbReference type="PROSITE-ProRule" id="PRU01240"/>
    </source>
</evidence>
<dbReference type="InterPro" id="IPR015500">
    <property type="entry name" value="Peptidase_S8_subtilisin-rel"/>
</dbReference>
<dbReference type="CDD" id="cd07493">
    <property type="entry name" value="Peptidases_S8_9"/>
    <property type="match status" value="1"/>
</dbReference>
<accession>A0A4V2Z0T5</accession>
<dbReference type="Pfam" id="PF00082">
    <property type="entry name" value="Peptidase_S8"/>
    <property type="match status" value="1"/>
</dbReference>
<protein>
    <submittedName>
        <fullName evidence="11">T9SS type A sorting domain-containing protein</fullName>
    </submittedName>
</protein>
<proteinExistence type="inferred from homology"/>
<feature type="domain" description="Peptidase S8/S53" evidence="9">
    <location>
        <begin position="168"/>
        <end position="441"/>
    </location>
</feature>
<keyword evidence="3 8" id="KW-0732">Signal</keyword>
<evidence type="ECO:0000256" key="4">
    <source>
        <dbReference type="ARBA" id="ARBA00022801"/>
    </source>
</evidence>
<dbReference type="AlphaFoldDB" id="A0A4V2Z0T5"/>
<dbReference type="InterPro" id="IPR023827">
    <property type="entry name" value="Peptidase_S8_Asp-AS"/>
</dbReference>
<dbReference type="PANTHER" id="PTHR43806">
    <property type="entry name" value="PEPTIDASE S8"/>
    <property type="match status" value="1"/>
</dbReference>
<dbReference type="PROSITE" id="PS00138">
    <property type="entry name" value="SUBTILASE_SER"/>
    <property type="match status" value="1"/>
</dbReference>
<feature type="domain" description="Secretion system C-terminal sorting" evidence="10">
    <location>
        <begin position="466"/>
        <end position="535"/>
    </location>
</feature>
<feature type="active site" description="Charge relay system" evidence="6">
    <location>
        <position position="395"/>
    </location>
</feature>
<comment type="caution">
    <text evidence="11">The sequence shown here is derived from an EMBL/GenBank/DDBJ whole genome shotgun (WGS) entry which is preliminary data.</text>
</comment>
<dbReference type="Gene3D" id="3.40.50.200">
    <property type="entry name" value="Peptidase S8/S53 domain"/>
    <property type="match status" value="1"/>
</dbReference>
<feature type="signal peptide" evidence="8">
    <location>
        <begin position="1"/>
        <end position="18"/>
    </location>
</feature>
<dbReference type="GO" id="GO:0006508">
    <property type="term" value="P:proteolysis"/>
    <property type="evidence" value="ECO:0007669"/>
    <property type="project" value="UniProtKB-KW"/>
</dbReference>
<feature type="active site" description="Charge relay system" evidence="6">
    <location>
        <position position="217"/>
    </location>
</feature>
<dbReference type="PANTHER" id="PTHR43806:SF67">
    <property type="entry name" value="EGF-LIKE DOMAIN-CONTAINING PROTEIN"/>
    <property type="match status" value="1"/>
</dbReference>
<dbReference type="InterPro" id="IPR023828">
    <property type="entry name" value="Peptidase_S8_Ser-AS"/>
</dbReference>
<dbReference type="InterPro" id="IPR000209">
    <property type="entry name" value="Peptidase_S8/S53_dom"/>
</dbReference>
<name>A0A4V2Z0T5_9FLAO</name>
<dbReference type="Proteomes" id="UP000294597">
    <property type="component" value="Unassembled WGS sequence"/>
</dbReference>
<dbReference type="PRINTS" id="PR00723">
    <property type="entry name" value="SUBTILISIN"/>
</dbReference>
<evidence type="ECO:0000256" key="5">
    <source>
        <dbReference type="ARBA" id="ARBA00022825"/>
    </source>
</evidence>
<dbReference type="InterPro" id="IPR017317">
    <property type="entry name" value="Pept_S8_subtilisin_bacteroid-2"/>
</dbReference>
<dbReference type="PIRSF" id="PIRSF037903">
    <property type="entry name" value="Subtilisin_rel_GFO_2223"/>
    <property type="match status" value="1"/>
</dbReference>
<evidence type="ECO:0000256" key="2">
    <source>
        <dbReference type="ARBA" id="ARBA00022670"/>
    </source>
</evidence>
<dbReference type="EMBL" id="SMFO01000011">
    <property type="protein sequence ID" value="TDE02358.1"/>
    <property type="molecule type" value="Genomic_DNA"/>
</dbReference>
<organism evidence="11 12">
    <name type="scientific">Flavobacterium hiemivividum</name>
    <dbReference type="NCBI Taxonomy" id="2541734"/>
    <lineage>
        <taxon>Bacteria</taxon>
        <taxon>Pseudomonadati</taxon>
        <taxon>Bacteroidota</taxon>
        <taxon>Flavobacteriia</taxon>
        <taxon>Flavobacteriales</taxon>
        <taxon>Flavobacteriaceae</taxon>
        <taxon>Flavobacterium</taxon>
    </lineage>
</organism>
<evidence type="ECO:0000313" key="12">
    <source>
        <dbReference type="Proteomes" id="UP000294597"/>
    </source>
</evidence>
<dbReference type="InterPro" id="IPR036852">
    <property type="entry name" value="Peptidase_S8/S53_dom_sf"/>
</dbReference>
<dbReference type="PROSITE" id="PS00136">
    <property type="entry name" value="SUBTILASE_ASP"/>
    <property type="match status" value="1"/>
</dbReference>
<evidence type="ECO:0000256" key="7">
    <source>
        <dbReference type="RuleBase" id="RU003355"/>
    </source>
</evidence>